<gene>
    <name evidence="4" type="ORF">HCJ92_21440</name>
</gene>
<evidence type="ECO:0000259" key="3">
    <source>
        <dbReference type="Pfam" id="PF11611"/>
    </source>
</evidence>
<dbReference type="Gene3D" id="2.60.40.1240">
    <property type="match status" value="1"/>
</dbReference>
<dbReference type="Proteomes" id="UP000746503">
    <property type="component" value="Unassembled WGS sequence"/>
</dbReference>
<proteinExistence type="predicted"/>
<evidence type="ECO:0000256" key="2">
    <source>
        <dbReference type="SAM" id="MobiDB-lite"/>
    </source>
</evidence>
<keyword evidence="1" id="KW-0732">Signal</keyword>
<evidence type="ECO:0000256" key="1">
    <source>
        <dbReference type="ARBA" id="ARBA00022729"/>
    </source>
</evidence>
<keyword evidence="5" id="KW-1185">Reference proteome</keyword>
<dbReference type="EMBL" id="JAAVJB010000276">
    <property type="protein sequence ID" value="NJP68781.1"/>
    <property type="molecule type" value="Genomic_DNA"/>
</dbReference>
<feature type="region of interest" description="Disordered" evidence="2">
    <location>
        <begin position="40"/>
        <end position="92"/>
    </location>
</feature>
<dbReference type="InterPro" id="IPR029051">
    <property type="entry name" value="DUF4352"/>
</dbReference>
<name>A0ABX1AT52_9ACTN</name>
<feature type="domain" description="DUF4352" evidence="3">
    <location>
        <begin position="93"/>
        <end position="207"/>
    </location>
</feature>
<dbReference type="Pfam" id="PF11611">
    <property type="entry name" value="DUF4352"/>
    <property type="match status" value="1"/>
</dbReference>
<sequence>MWKNTVGSTRGRRSQYGFARQRMLAVAGAAGTALLMGGLTACTDEGDKPQRDTGASESPASDDKDEAEEKDDTADADQADADAEEGSGGTFAIGETAVYDNIGLKVTISDPEVIEPQNEWDEFGGDGQIAHVFTIVLENTGSERYDGDMTIFEARAGDDGVEAPKIYSSELIGDTLVGSVLPGKKTTTKVGFDAPEDAGSLTIEFTELNDWDSEPAFWTHEF</sequence>
<evidence type="ECO:0000313" key="4">
    <source>
        <dbReference type="EMBL" id="NJP68781.1"/>
    </source>
</evidence>
<comment type="caution">
    <text evidence="4">The sequence shown here is derived from an EMBL/GenBank/DDBJ whole genome shotgun (WGS) entry which is preliminary data.</text>
</comment>
<feature type="compositionally biased region" description="Acidic residues" evidence="2">
    <location>
        <begin position="63"/>
        <end position="85"/>
    </location>
</feature>
<dbReference type="RefSeq" id="WP_167935261.1">
    <property type="nucleotide sequence ID" value="NZ_JAAVJB010000276.1"/>
</dbReference>
<dbReference type="InterPro" id="IPR029050">
    <property type="entry name" value="Immunoprotect_excell_Ig-like"/>
</dbReference>
<evidence type="ECO:0000313" key="5">
    <source>
        <dbReference type="Proteomes" id="UP000746503"/>
    </source>
</evidence>
<reference evidence="4 5" key="1">
    <citation type="submission" date="2020-03" db="EMBL/GenBank/DDBJ databases">
        <title>Draft genome of Streptomyces sp. ventii, isolated from the Axial Seamount in the Pacific Ocean, and resequencing of the two type strains Streptomyces lonarensis strain NCL 716 and Streptomyces bohaiensis strain 11A07.</title>
        <authorList>
            <person name="Loughran R.M."/>
            <person name="Pfannmuller K.M."/>
            <person name="Wasson B.J."/>
            <person name="Deadmond M.C."/>
            <person name="Paddock B.E."/>
            <person name="Koyack M.J."/>
            <person name="Gallegos D.A."/>
            <person name="Mitchell E.A."/>
            <person name="Ushijima B."/>
            <person name="Saw J.H."/>
            <person name="Mcphail K.L."/>
            <person name="Videau P."/>
        </authorList>
    </citation>
    <scope>NUCLEOTIDE SEQUENCE [LARGE SCALE GENOMIC DNA]</scope>
    <source>
        <strain evidence="5">5675061</strain>
    </source>
</reference>
<accession>A0ABX1AT52</accession>
<organism evidence="4 5">
    <name type="scientific">Streptomyces spiramenti</name>
    <dbReference type="NCBI Taxonomy" id="2720606"/>
    <lineage>
        <taxon>Bacteria</taxon>
        <taxon>Bacillati</taxon>
        <taxon>Actinomycetota</taxon>
        <taxon>Actinomycetes</taxon>
        <taxon>Kitasatosporales</taxon>
        <taxon>Streptomycetaceae</taxon>
        <taxon>Streptomyces</taxon>
    </lineage>
</organism>
<protein>
    <submittedName>
        <fullName evidence="4">DUF4352 domain-containing protein</fullName>
    </submittedName>
</protein>